<name>A0A9Q3GAT9_9BASI</name>
<comment type="caution">
    <text evidence="1">The sequence shown here is derived from an EMBL/GenBank/DDBJ whole genome shotgun (WGS) entry which is preliminary data.</text>
</comment>
<protein>
    <submittedName>
        <fullName evidence="1">Uncharacterized protein</fullName>
    </submittedName>
</protein>
<reference evidence="1" key="1">
    <citation type="submission" date="2021-03" db="EMBL/GenBank/DDBJ databases">
        <title>Draft genome sequence of rust myrtle Austropuccinia psidii MF-1, a brazilian biotype.</title>
        <authorList>
            <person name="Quecine M.C."/>
            <person name="Pachon D.M.R."/>
            <person name="Bonatelli M.L."/>
            <person name="Correr F.H."/>
            <person name="Franceschini L.M."/>
            <person name="Leite T.F."/>
            <person name="Margarido G.R.A."/>
            <person name="Almeida C.A."/>
            <person name="Ferrarezi J.A."/>
            <person name="Labate C.A."/>
        </authorList>
    </citation>
    <scope>NUCLEOTIDE SEQUENCE</scope>
    <source>
        <strain evidence="1">MF-1</strain>
    </source>
</reference>
<proteinExistence type="predicted"/>
<organism evidence="1 2">
    <name type="scientific">Austropuccinia psidii MF-1</name>
    <dbReference type="NCBI Taxonomy" id="1389203"/>
    <lineage>
        <taxon>Eukaryota</taxon>
        <taxon>Fungi</taxon>
        <taxon>Dikarya</taxon>
        <taxon>Basidiomycota</taxon>
        <taxon>Pucciniomycotina</taxon>
        <taxon>Pucciniomycetes</taxon>
        <taxon>Pucciniales</taxon>
        <taxon>Sphaerophragmiaceae</taxon>
        <taxon>Austropuccinia</taxon>
    </lineage>
</organism>
<gene>
    <name evidence="1" type="ORF">O181_000358</name>
</gene>
<evidence type="ECO:0000313" key="1">
    <source>
        <dbReference type="EMBL" id="MBW0460643.1"/>
    </source>
</evidence>
<dbReference type="EMBL" id="AVOT02000040">
    <property type="protein sequence ID" value="MBW0460643.1"/>
    <property type="molecule type" value="Genomic_DNA"/>
</dbReference>
<evidence type="ECO:0000313" key="2">
    <source>
        <dbReference type="Proteomes" id="UP000765509"/>
    </source>
</evidence>
<sequence length="153" mass="17929">MVLYTIVHPFSPEIQWSQYQMVISTFHQVIKASHHLEESSRRKDKCQSQIPMMPSSNHWLFSFTVFLQGNTGSSFSRDIQEEDPKQPVKGQCSINPPWQPHSFNTVWMHQDLCFIHTPWEFNSTQFISQFCKVYTSSSRQIQLQGFNKDQLSA</sequence>
<dbReference type="Proteomes" id="UP000765509">
    <property type="component" value="Unassembled WGS sequence"/>
</dbReference>
<accession>A0A9Q3GAT9</accession>
<dbReference type="AlphaFoldDB" id="A0A9Q3GAT9"/>
<keyword evidence="2" id="KW-1185">Reference proteome</keyword>